<name>A0A229S2M2_AMYAL</name>
<protein>
    <submittedName>
        <fullName evidence="3">MerR family transcriptional regulator</fullName>
    </submittedName>
</protein>
<dbReference type="InterPro" id="IPR000551">
    <property type="entry name" value="MerR-type_HTH_dom"/>
</dbReference>
<dbReference type="SUPFAM" id="SSF46955">
    <property type="entry name" value="Putative DNA-binding domain"/>
    <property type="match status" value="1"/>
</dbReference>
<proteinExistence type="predicted"/>
<evidence type="ECO:0000313" key="4">
    <source>
        <dbReference type="Proteomes" id="UP000215563"/>
    </source>
</evidence>
<organism evidence="3 4">
    <name type="scientific">Amycolatopsis alba DSM 44262</name>
    <dbReference type="NCBI Taxonomy" id="1125972"/>
    <lineage>
        <taxon>Bacteria</taxon>
        <taxon>Bacillati</taxon>
        <taxon>Actinomycetota</taxon>
        <taxon>Actinomycetes</taxon>
        <taxon>Pseudonocardiales</taxon>
        <taxon>Pseudonocardiaceae</taxon>
        <taxon>Amycolatopsis</taxon>
    </lineage>
</organism>
<sequence>MLHSIRDVAEAFGTTVATLRYYDELGLVPATTRRARVRFYDDDALRRLAFVQLWHDDAMMSLDHTAEILAGPRAIEHWRELVAHRVDDLTATIERMRQAIDALTHLSRCPRDDPLSCPVTAERLEARVTKAIKG</sequence>
<keyword evidence="4" id="KW-1185">Reference proteome</keyword>
<accession>A0A229S2M2</accession>
<dbReference type="InterPro" id="IPR009061">
    <property type="entry name" value="DNA-bd_dom_put_sf"/>
</dbReference>
<dbReference type="SMART" id="SM00422">
    <property type="entry name" value="HTH_MERR"/>
    <property type="match status" value="1"/>
</dbReference>
<keyword evidence="1" id="KW-0238">DNA-binding</keyword>
<dbReference type="RefSeq" id="WP_020633954.1">
    <property type="nucleotide sequence ID" value="NZ_KB913032.1"/>
</dbReference>
<reference evidence="3 4" key="1">
    <citation type="submission" date="2017-07" db="EMBL/GenBank/DDBJ databases">
        <title>Amycolatopsis alba DSM 44262 Genome sequencing and assembly.</title>
        <authorList>
            <person name="Kaur N."/>
            <person name="Mayilraj S."/>
        </authorList>
    </citation>
    <scope>NUCLEOTIDE SEQUENCE [LARGE SCALE GENOMIC DNA]</scope>
    <source>
        <strain evidence="3 4">DSM 44262</strain>
    </source>
</reference>
<feature type="domain" description="HTH merR-type" evidence="2">
    <location>
        <begin position="2"/>
        <end position="71"/>
    </location>
</feature>
<dbReference type="AlphaFoldDB" id="A0A229S2M2"/>
<gene>
    <name evidence="3" type="ORF">CFP75_07585</name>
</gene>
<evidence type="ECO:0000259" key="2">
    <source>
        <dbReference type="PROSITE" id="PS50937"/>
    </source>
</evidence>
<dbReference type="EMBL" id="NMQU01000020">
    <property type="protein sequence ID" value="OXM53177.1"/>
    <property type="molecule type" value="Genomic_DNA"/>
</dbReference>
<dbReference type="GO" id="GO:0003700">
    <property type="term" value="F:DNA-binding transcription factor activity"/>
    <property type="evidence" value="ECO:0007669"/>
    <property type="project" value="InterPro"/>
</dbReference>
<dbReference type="PANTHER" id="PTHR30204:SF97">
    <property type="entry name" value="MERR FAMILY REGULATORY PROTEIN"/>
    <property type="match status" value="1"/>
</dbReference>
<dbReference type="Proteomes" id="UP000215563">
    <property type="component" value="Unassembled WGS sequence"/>
</dbReference>
<dbReference type="Pfam" id="PF13411">
    <property type="entry name" value="MerR_1"/>
    <property type="match status" value="1"/>
</dbReference>
<dbReference type="PANTHER" id="PTHR30204">
    <property type="entry name" value="REDOX-CYCLING DRUG-SENSING TRANSCRIPTIONAL ACTIVATOR SOXR"/>
    <property type="match status" value="1"/>
</dbReference>
<evidence type="ECO:0000256" key="1">
    <source>
        <dbReference type="ARBA" id="ARBA00023125"/>
    </source>
</evidence>
<evidence type="ECO:0000313" key="3">
    <source>
        <dbReference type="EMBL" id="OXM53177.1"/>
    </source>
</evidence>
<dbReference type="GO" id="GO:0003677">
    <property type="term" value="F:DNA binding"/>
    <property type="evidence" value="ECO:0007669"/>
    <property type="project" value="UniProtKB-KW"/>
</dbReference>
<dbReference type="InterPro" id="IPR047057">
    <property type="entry name" value="MerR_fam"/>
</dbReference>
<comment type="caution">
    <text evidence="3">The sequence shown here is derived from an EMBL/GenBank/DDBJ whole genome shotgun (WGS) entry which is preliminary data.</text>
</comment>
<dbReference type="PROSITE" id="PS50937">
    <property type="entry name" value="HTH_MERR_2"/>
    <property type="match status" value="1"/>
</dbReference>
<dbReference type="Gene3D" id="1.10.1660.10">
    <property type="match status" value="1"/>
</dbReference>
<dbReference type="OrthoDB" id="9802039at2"/>